<feature type="transmembrane region" description="Helical" evidence="4">
    <location>
        <begin position="162"/>
        <end position="188"/>
    </location>
</feature>
<dbReference type="EMBL" id="AP018042">
    <property type="protein sequence ID" value="BAX82520.1"/>
    <property type="molecule type" value="Genomic_DNA"/>
</dbReference>
<dbReference type="Gene3D" id="1.20.1250.20">
    <property type="entry name" value="MFS general substrate transporter like domains"/>
    <property type="match status" value="2"/>
</dbReference>
<feature type="domain" description="Major facilitator superfamily (MFS) profile" evidence="5">
    <location>
        <begin position="21"/>
        <end position="431"/>
    </location>
</feature>
<dbReference type="InterPro" id="IPR036259">
    <property type="entry name" value="MFS_trans_sf"/>
</dbReference>
<proteinExistence type="predicted"/>
<dbReference type="GO" id="GO:0022857">
    <property type="term" value="F:transmembrane transporter activity"/>
    <property type="evidence" value="ECO:0007669"/>
    <property type="project" value="InterPro"/>
</dbReference>
<evidence type="ECO:0000259" key="5">
    <source>
        <dbReference type="PROSITE" id="PS50850"/>
    </source>
</evidence>
<evidence type="ECO:0000313" key="6">
    <source>
        <dbReference type="EMBL" id="BAX82520.1"/>
    </source>
</evidence>
<name>A0A1Y1CQH2_9BACT</name>
<accession>A0A1Y1CQH2</accession>
<dbReference type="Pfam" id="PF07690">
    <property type="entry name" value="MFS_1"/>
    <property type="match status" value="1"/>
</dbReference>
<feature type="transmembrane region" description="Helical" evidence="4">
    <location>
        <begin position="88"/>
        <end position="111"/>
    </location>
</feature>
<gene>
    <name evidence="6" type="ORF">ALGA_4229</name>
</gene>
<reference evidence="6 7" key="1">
    <citation type="journal article" date="2018" name="Mar. Genomics">
        <title>Complete genome sequence of Marinifilaceae bacterium strain SPP2, isolated from the Antarctic marine sediment.</title>
        <authorList>
            <person name="Watanabe M."/>
            <person name="Kojima H."/>
            <person name="Fukui M."/>
        </authorList>
    </citation>
    <scope>NUCLEOTIDE SEQUENCE [LARGE SCALE GENOMIC DNA]</scope>
    <source>
        <strain evidence="6 7">SPP2</strain>
    </source>
</reference>
<feature type="transmembrane region" description="Helical" evidence="4">
    <location>
        <begin position="117"/>
        <end position="141"/>
    </location>
</feature>
<evidence type="ECO:0000313" key="7">
    <source>
        <dbReference type="Proteomes" id="UP000218267"/>
    </source>
</evidence>
<protein>
    <submittedName>
        <fullName evidence="6">MFS transporter</fullName>
    </submittedName>
</protein>
<feature type="transmembrane region" description="Helical" evidence="4">
    <location>
        <begin position="292"/>
        <end position="310"/>
    </location>
</feature>
<dbReference type="InterPro" id="IPR011701">
    <property type="entry name" value="MFS"/>
</dbReference>
<feature type="transmembrane region" description="Helical" evidence="4">
    <location>
        <begin position="378"/>
        <end position="399"/>
    </location>
</feature>
<keyword evidence="7" id="KW-1185">Reference proteome</keyword>
<keyword evidence="1 4" id="KW-0812">Transmembrane</keyword>
<dbReference type="PROSITE" id="PS50850">
    <property type="entry name" value="MFS"/>
    <property type="match status" value="1"/>
</dbReference>
<feature type="transmembrane region" description="Helical" evidence="4">
    <location>
        <begin position="194"/>
        <end position="214"/>
    </location>
</feature>
<feature type="transmembrane region" description="Helical" evidence="4">
    <location>
        <begin position="16"/>
        <end position="38"/>
    </location>
</feature>
<dbReference type="InterPro" id="IPR050327">
    <property type="entry name" value="Proton-linked_MCT"/>
</dbReference>
<dbReference type="PANTHER" id="PTHR11360">
    <property type="entry name" value="MONOCARBOXYLATE TRANSPORTER"/>
    <property type="match status" value="1"/>
</dbReference>
<feature type="transmembrane region" description="Helical" evidence="4">
    <location>
        <begin position="411"/>
        <end position="428"/>
    </location>
</feature>
<keyword evidence="3 4" id="KW-0472">Membrane</keyword>
<feature type="transmembrane region" description="Helical" evidence="4">
    <location>
        <begin position="58"/>
        <end position="76"/>
    </location>
</feature>
<organism evidence="6 7">
    <name type="scientific">Labilibaculum antarcticum</name>
    <dbReference type="NCBI Taxonomy" id="1717717"/>
    <lineage>
        <taxon>Bacteria</taxon>
        <taxon>Pseudomonadati</taxon>
        <taxon>Bacteroidota</taxon>
        <taxon>Bacteroidia</taxon>
        <taxon>Marinilabiliales</taxon>
        <taxon>Marinifilaceae</taxon>
        <taxon>Labilibaculum</taxon>
    </lineage>
</organism>
<evidence type="ECO:0000256" key="2">
    <source>
        <dbReference type="ARBA" id="ARBA00022989"/>
    </source>
</evidence>
<evidence type="ECO:0000256" key="4">
    <source>
        <dbReference type="SAM" id="Phobius"/>
    </source>
</evidence>
<dbReference type="Proteomes" id="UP000218267">
    <property type="component" value="Chromosome"/>
</dbReference>
<sequence length="436" mass="48052">MKRNPNFPFAPAKSPLFYGWIAMFAGTIGVLCSIPGQTMGVSVFTNYLISSLQLSRDALSLAYLIGTVGSSLFLTYAGKIYDKFGSRFTAIIAALGLGVTLILFSFSHLLSEAISQYINIGFSTVSFILISLLFFFLRFSGQGVLTLASRNMIMKWFDQRRGLANSISSALQSFGFAVSPLFIALIITRFDWSTAYQILALLTFIFVIFAFLFYRDNPEECGLIPDGKIIEPKVKSLPTFKTKKQYTLKEAKSTWVFWVFALSLSFNSFFITGFTFNIISIFESCGLSEEKALGVFIPASIISIITAISGNILSDYIRMQKLLVVFLIGCLLSSLGVAILDYEIGYYVLILGTGIMGGLFSVLASITWPRFYGRKNLGAISGFAMSLVVFSSAIAPLFFSRIYTLTDSYRIAGYAGVVSVVILLIFSVKAKNPQLQ</sequence>
<feature type="transmembrane region" description="Helical" evidence="4">
    <location>
        <begin position="255"/>
        <end position="280"/>
    </location>
</feature>
<feature type="transmembrane region" description="Helical" evidence="4">
    <location>
        <begin position="346"/>
        <end position="366"/>
    </location>
</feature>
<dbReference type="KEGG" id="mbas:ALGA_4229"/>
<reference evidence="7" key="2">
    <citation type="journal article" date="2020" name="Antonie Van Leeuwenhoek">
        <title>Labilibaculum antarcticum sp. nov., a novel facultative anaerobic, psychrotorelant bacterium isolated from marine sediment of Antarctica.</title>
        <authorList>
            <person name="Watanabe M."/>
            <person name="Kojima H."/>
            <person name="Fukui M."/>
        </authorList>
    </citation>
    <scope>NUCLEOTIDE SEQUENCE [LARGE SCALE GENOMIC DNA]</scope>
    <source>
        <strain evidence="7">SPP2</strain>
    </source>
</reference>
<feature type="transmembrane region" description="Helical" evidence="4">
    <location>
        <begin position="322"/>
        <end position="340"/>
    </location>
</feature>
<dbReference type="AlphaFoldDB" id="A0A1Y1CQH2"/>
<dbReference type="PANTHER" id="PTHR11360:SF308">
    <property type="entry name" value="BLL3089 PROTEIN"/>
    <property type="match status" value="1"/>
</dbReference>
<keyword evidence="2 4" id="KW-1133">Transmembrane helix</keyword>
<dbReference type="InterPro" id="IPR020846">
    <property type="entry name" value="MFS_dom"/>
</dbReference>
<evidence type="ECO:0000256" key="3">
    <source>
        <dbReference type="ARBA" id="ARBA00023136"/>
    </source>
</evidence>
<dbReference type="SUPFAM" id="SSF103473">
    <property type="entry name" value="MFS general substrate transporter"/>
    <property type="match status" value="1"/>
</dbReference>
<evidence type="ECO:0000256" key="1">
    <source>
        <dbReference type="ARBA" id="ARBA00022692"/>
    </source>
</evidence>